<evidence type="ECO:0000313" key="2">
    <source>
        <dbReference type="Proteomes" id="UP000199233"/>
    </source>
</evidence>
<proteinExistence type="predicted"/>
<dbReference type="Proteomes" id="UP000199233">
    <property type="component" value="Unassembled WGS sequence"/>
</dbReference>
<dbReference type="RefSeq" id="WP_093284755.1">
    <property type="nucleotide sequence ID" value="NZ_FOFS01000006.1"/>
</dbReference>
<evidence type="ECO:0000313" key="1">
    <source>
        <dbReference type="EMBL" id="SEQ40283.1"/>
    </source>
</evidence>
<reference evidence="1 2" key="1">
    <citation type="submission" date="2016-10" db="EMBL/GenBank/DDBJ databases">
        <authorList>
            <person name="de Groot N.N."/>
        </authorList>
    </citation>
    <scope>NUCLEOTIDE SEQUENCE [LARGE SCALE GENOMIC DNA]</scope>
    <source>
        <strain evidence="1 2">DSM 25927</strain>
    </source>
</reference>
<gene>
    <name evidence="1" type="ORF">SAMN04488038_10666</name>
</gene>
<organism evidence="1 2">
    <name type="scientific">Solimonas aquatica</name>
    <dbReference type="NCBI Taxonomy" id="489703"/>
    <lineage>
        <taxon>Bacteria</taxon>
        <taxon>Pseudomonadati</taxon>
        <taxon>Pseudomonadota</taxon>
        <taxon>Gammaproteobacteria</taxon>
        <taxon>Nevskiales</taxon>
        <taxon>Nevskiaceae</taxon>
        <taxon>Solimonas</taxon>
    </lineage>
</organism>
<dbReference type="AlphaFoldDB" id="A0A1H9FS02"/>
<dbReference type="EMBL" id="FOFS01000006">
    <property type="protein sequence ID" value="SEQ40283.1"/>
    <property type="molecule type" value="Genomic_DNA"/>
</dbReference>
<accession>A0A1H9FS02</accession>
<sequence>MSIYKLALAFEDIPGCGTTYPGWPRPHHGSEGEAQLAERLPSLPEQQLISAAVDAVRLYQLAVTVGGELKDGLSQQAGRLYDDYCGSVPLAELIKLLHRGWPLPGPSPRVQDLVAKVMSYALLERIRPPAGEGCCTHWQEQLAGLRHQILGGSGMQLMSKSTGSSGPR</sequence>
<protein>
    <submittedName>
        <fullName evidence="1">Uncharacterized protein</fullName>
    </submittedName>
</protein>
<name>A0A1H9FS02_9GAMM</name>
<keyword evidence="2" id="KW-1185">Reference proteome</keyword>